<proteinExistence type="predicted"/>
<dbReference type="Proteomes" id="UP000004117">
    <property type="component" value="Unassembled WGS sequence"/>
</dbReference>
<evidence type="ECO:0000313" key="2">
    <source>
        <dbReference type="EMBL" id="EJV16805.1"/>
    </source>
</evidence>
<reference evidence="2 3" key="1">
    <citation type="submission" date="2012-04" db="EMBL/GenBank/DDBJ databases">
        <authorList>
            <person name="Weinstock G."/>
            <person name="Sodergren E."/>
            <person name="Lobos E.A."/>
            <person name="Fulton L."/>
            <person name="Fulton R."/>
            <person name="Courtney L."/>
            <person name="Fronick C."/>
            <person name="O'Laughlin M."/>
            <person name="Godfrey J."/>
            <person name="Wilson R.M."/>
            <person name="Miner T."/>
            <person name="Farmer C."/>
            <person name="Delehaunty K."/>
            <person name="Cordes M."/>
            <person name="Minx P."/>
            <person name="Tomlinson C."/>
            <person name="Chen J."/>
            <person name="Wollam A."/>
            <person name="Pepin K.H."/>
            <person name="Bhonagiri V."/>
            <person name="Zhang X."/>
            <person name="Suruliraj S."/>
            <person name="Warren W."/>
            <person name="Mitreva M."/>
            <person name="Mardis E.R."/>
            <person name="Wilson R.K."/>
        </authorList>
    </citation>
    <scope>NUCLEOTIDE SEQUENCE [LARGE SCALE GENOMIC DNA]</scope>
    <source>
        <strain evidence="2 3">ERV63</strain>
    </source>
</reference>
<evidence type="ECO:0000313" key="3">
    <source>
        <dbReference type="Proteomes" id="UP000004117"/>
    </source>
</evidence>
<evidence type="ECO:0000256" key="1">
    <source>
        <dbReference type="SAM" id="MobiDB-lite"/>
    </source>
</evidence>
<accession>A0AAV3GKK4</accession>
<sequence length="41" mass="4884">MTYSHKIDKNSQRSRKNNSGISQKNKKIFRYLIIDLSNDKL</sequence>
<name>A0AAV3GKK4_ENTFL</name>
<organism evidence="2 3">
    <name type="scientific">Enterococcus faecalis ERV63</name>
    <dbReference type="NCBI Taxonomy" id="1134793"/>
    <lineage>
        <taxon>Bacteria</taxon>
        <taxon>Bacillati</taxon>
        <taxon>Bacillota</taxon>
        <taxon>Bacilli</taxon>
        <taxon>Lactobacillales</taxon>
        <taxon>Enterococcaceae</taxon>
        <taxon>Enterococcus</taxon>
    </lineage>
</organism>
<feature type="region of interest" description="Disordered" evidence="1">
    <location>
        <begin position="1"/>
        <end position="22"/>
    </location>
</feature>
<comment type="caution">
    <text evidence="2">The sequence shown here is derived from an EMBL/GenBank/DDBJ whole genome shotgun (WGS) entry which is preliminary data.</text>
</comment>
<feature type="compositionally biased region" description="Basic and acidic residues" evidence="1">
    <location>
        <begin position="1"/>
        <end position="11"/>
    </location>
</feature>
<dbReference type="AlphaFoldDB" id="A0AAV3GKK4"/>
<dbReference type="EMBL" id="ALZR01000052">
    <property type="protein sequence ID" value="EJV16805.1"/>
    <property type="molecule type" value="Genomic_DNA"/>
</dbReference>
<protein>
    <submittedName>
        <fullName evidence="2">Uncharacterized protein</fullName>
    </submittedName>
</protein>
<gene>
    <name evidence="2" type="ORF">HMPREF1336_01681</name>
</gene>